<accession>A0A445HJ21</accession>
<dbReference type="EMBL" id="QZWG01000012">
    <property type="protein sequence ID" value="RZB73673.1"/>
    <property type="molecule type" value="Genomic_DNA"/>
</dbReference>
<evidence type="ECO:0000313" key="2">
    <source>
        <dbReference type="Proteomes" id="UP000289340"/>
    </source>
</evidence>
<dbReference type="AlphaFoldDB" id="A0A445HJ21"/>
<name>A0A445HJ21_GLYSO</name>
<sequence>MELVSTWCSPSKKIRICLRILNTWIPRTTIYLFSVNLEAMEKKLKEKDLKYMKRTLEGEDGSNFLR</sequence>
<dbReference type="Proteomes" id="UP000289340">
    <property type="component" value="Chromosome 12"/>
</dbReference>
<proteinExistence type="predicted"/>
<organism evidence="1 2">
    <name type="scientific">Glycine soja</name>
    <name type="common">Wild soybean</name>
    <dbReference type="NCBI Taxonomy" id="3848"/>
    <lineage>
        <taxon>Eukaryota</taxon>
        <taxon>Viridiplantae</taxon>
        <taxon>Streptophyta</taxon>
        <taxon>Embryophyta</taxon>
        <taxon>Tracheophyta</taxon>
        <taxon>Spermatophyta</taxon>
        <taxon>Magnoliopsida</taxon>
        <taxon>eudicotyledons</taxon>
        <taxon>Gunneridae</taxon>
        <taxon>Pentapetalae</taxon>
        <taxon>rosids</taxon>
        <taxon>fabids</taxon>
        <taxon>Fabales</taxon>
        <taxon>Fabaceae</taxon>
        <taxon>Papilionoideae</taxon>
        <taxon>50 kb inversion clade</taxon>
        <taxon>NPAAA clade</taxon>
        <taxon>indigoferoid/millettioid clade</taxon>
        <taxon>Phaseoleae</taxon>
        <taxon>Glycine</taxon>
        <taxon>Glycine subgen. Soja</taxon>
    </lineage>
</organism>
<comment type="caution">
    <text evidence="1">The sequence shown here is derived from an EMBL/GenBank/DDBJ whole genome shotgun (WGS) entry which is preliminary data.</text>
</comment>
<keyword evidence="2" id="KW-1185">Reference proteome</keyword>
<gene>
    <name evidence="1" type="ORF">D0Y65_033022</name>
</gene>
<reference evidence="1 2" key="1">
    <citation type="submission" date="2018-09" db="EMBL/GenBank/DDBJ databases">
        <title>A high-quality reference genome of wild soybean provides a powerful tool to mine soybean genomes.</title>
        <authorList>
            <person name="Xie M."/>
            <person name="Chung C.Y.L."/>
            <person name="Li M.-W."/>
            <person name="Wong F.-L."/>
            <person name="Chan T.-F."/>
            <person name="Lam H.-M."/>
        </authorList>
    </citation>
    <scope>NUCLEOTIDE SEQUENCE [LARGE SCALE GENOMIC DNA]</scope>
    <source>
        <strain evidence="2">cv. W05</strain>
        <tissue evidence="1">Hypocotyl of etiolated seedlings</tissue>
    </source>
</reference>
<protein>
    <submittedName>
        <fullName evidence="1">Uncharacterized protein</fullName>
    </submittedName>
</protein>
<evidence type="ECO:0000313" key="1">
    <source>
        <dbReference type="EMBL" id="RZB73673.1"/>
    </source>
</evidence>